<accession>A0A158Q2K1</accession>
<dbReference type="InterPro" id="IPR021843">
    <property type="entry name" value="PSME4_C"/>
</dbReference>
<comment type="subcellular location">
    <subcellularLocation>
        <location evidence="2">Cytoplasm</location>
    </subcellularLocation>
    <subcellularLocation>
        <location evidence="1">Nucleus speckle</location>
    </subcellularLocation>
</comment>
<dbReference type="GO" id="GO:0070628">
    <property type="term" value="F:proteasome binding"/>
    <property type="evidence" value="ECO:0007669"/>
    <property type="project" value="InterPro"/>
</dbReference>
<dbReference type="OrthoDB" id="17907at2759"/>
<name>A0A158Q2K1_DRAME</name>
<proteinExistence type="inferred from homology"/>
<dbReference type="Proteomes" id="UP000038040">
    <property type="component" value="Unplaced"/>
</dbReference>
<protein>
    <submittedName>
        <fullName evidence="15">Proteasome activator complex subunit 4</fullName>
    </submittedName>
</protein>
<dbReference type="InterPro" id="IPR032430">
    <property type="entry name" value="Blm10_mid"/>
</dbReference>
<dbReference type="STRING" id="318479.A0A158Q2K1"/>
<reference evidence="15" key="1">
    <citation type="submission" date="2016-04" db="UniProtKB">
        <authorList>
            <consortium name="WormBaseParasite"/>
        </authorList>
    </citation>
    <scope>IDENTIFICATION</scope>
</reference>
<evidence type="ECO:0000259" key="10">
    <source>
        <dbReference type="Pfam" id="PF16507"/>
    </source>
</evidence>
<keyword evidence="7" id="KW-0234">DNA repair</keyword>
<evidence type="ECO:0000256" key="1">
    <source>
        <dbReference type="ARBA" id="ARBA00004324"/>
    </source>
</evidence>
<feature type="domain" description="Proteasome activator complex subunit 4-like HEAT repeat-like" evidence="11">
    <location>
        <begin position="1227"/>
        <end position="1323"/>
    </location>
</feature>
<evidence type="ECO:0000256" key="6">
    <source>
        <dbReference type="ARBA" id="ARBA00022763"/>
    </source>
</evidence>
<evidence type="ECO:0000256" key="4">
    <source>
        <dbReference type="ARBA" id="ARBA00022490"/>
    </source>
</evidence>
<dbReference type="InterPro" id="IPR055455">
    <property type="entry name" value="HEAT_PSME4"/>
</dbReference>
<dbReference type="EMBL" id="UYYG01001150">
    <property type="protein sequence ID" value="VDN54689.1"/>
    <property type="molecule type" value="Genomic_DNA"/>
</dbReference>
<dbReference type="GO" id="GO:0010499">
    <property type="term" value="P:proteasomal ubiquitin-independent protein catabolic process"/>
    <property type="evidence" value="ECO:0007669"/>
    <property type="project" value="TreeGrafter"/>
</dbReference>
<feature type="domain" description="Proteasome activator complex subunit 4 C-terminal" evidence="9">
    <location>
        <begin position="1608"/>
        <end position="1694"/>
    </location>
</feature>
<dbReference type="Pfam" id="PF11919">
    <property type="entry name" value="PSME4_C"/>
    <property type="match status" value="1"/>
</dbReference>
<organism evidence="13 15">
    <name type="scientific">Dracunculus medinensis</name>
    <name type="common">Guinea worm</name>
    <dbReference type="NCBI Taxonomy" id="318479"/>
    <lineage>
        <taxon>Eukaryota</taxon>
        <taxon>Metazoa</taxon>
        <taxon>Ecdysozoa</taxon>
        <taxon>Nematoda</taxon>
        <taxon>Chromadorea</taxon>
        <taxon>Rhabditida</taxon>
        <taxon>Spirurina</taxon>
        <taxon>Dracunculoidea</taxon>
        <taxon>Dracunculidae</taxon>
        <taxon>Dracunculus</taxon>
    </lineage>
</organism>
<evidence type="ECO:0000256" key="2">
    <source>
        <dbReference type="ARBA" id="ARBA00004496"/>
    </source>
</evidence>
<feature type="domain" description="Proteasome activator Blm10 middle HEAT repeats region" evidence="10">
    <location>
        <begin position="351"/>
        <end position="433"/>
    </location>
</feature>
<evidence type="ECO:0000259" key="9">
    <source>
        <dbReference type="Pfam" id="PF11919"/>
    </source>
</evidence>
<evidence type="ECO:0000313" key="12">
    <source>
        <dbReference type="EMBL" id="VDN54689.1"/>
    </source>
</evidence>
<dbReference type="Pfam" id="PF16507">
    <property type="entry name" value="HEAT_PSME4_mid"/>
    <property type="match status" value="2"/>
</dbReference>
<feature type="domain" description="Proteasome activator complex subunit 4-like HEAT repeat-like" evidence="11">
    <location>
        <begin position="1084"/>
        <end position="1225"/>
    </location>
</feature>
<dbReference type="PANTHER" id="PTHR32170:SF3">
    <property type="entry name" value="PROTEASOME ACTIVATOR COMPLEX SUBUNIT 4"/>
    <property type="match status" value="1"/>
</dbReference>
<dbReference type="GO" id="GO:0016504">
    <property type="term" value="F:peptidase activator activity"/>
    <property type="evidence" value="ECO:0007669"/>
    <property type="project" value="InterPro"/>
</dbReference>
<dbReference type="InterPro" id="IPR035309">
    <property type="entry name" value="PSME4"/>
</dbReference>
<keyword evidence="14" id="KW-1185">Reference proteome</keyword>
<evidence type="ECO:0000259" key="11">
    <source>
        <dbReference type="Pfam" id="PF23096"/>
    </source>
</evidence>
<dbReference type="Gene3D" id="1.25.10.10">
    <property type="entry name" value="Leucine-rich Repeat Variant"/>
    <property type="match status" value="1"/>
</dbReference>
<dbReference type="InterPro" id="IPR011989">
    <property type="entry name" value="ARM-like"/>
</dbReference>
<dbReference type="Proteomes" id="UP000274756">
    <property type="component" value="Unassembled WGS sequence"/>
</dbReference>
<evidence type="ECO:0000313" key="13">
    <source>
        <dbReference type="Proteomes" id="UP000038040"/>
    </source>
</evidence>
<keyword evidence="5" id="KW-0677">Repeat</keyword>
<feature type="domain" description="Proteasome activator Blm10 middle HEAT repeats region" evidence="10">
    <location>
        <begin position="609"/>
        <end position="741"/>
    </location>
</feature>
<dbReference type="WBParaSite" id="DME_0000030201-mRNA-1">
    <property type="protein sequence ID" value="DME_0000030201-mRNA-1"/>
    <property type="gene ID" value="DME_0000030201"/>
</dbReference>
<dbReference type="SUPFAM" id="SSF48371">
    <property type="entry name" value="ARM repeat"/>
    <property type="match status" value="1"/>
</dbReference>
<dbReference type="GO" id="GO:0006281">
    <property type="term" value="P:DNA repair"/>
    <property type="evidence" value="ECO:0007669"/>
    <property type="project" value="UniProtKB-KW"/>
</dbReference>
<keyword evidence="4" id="KW-0963">Cytoplasm</keyword>
<keyword evidence="8" id="KW-0539">Nucleus</keyword>
<dbReference type="PANTHER" id="PTHR32170">
    <property type="entry name" value="PROTEASOME ACTIVATOR COMPLEX SUBUNIT 4"/>
    <property type="match status" value="1"/>
</dbReference>
<dbReference type="GO" id="GO:0016607">
    <property type="term" value="C:nuclear speck"/>
    <property type="evidence" value="ECO:0007669"/>
    <property type="project" value="UniProtKB-SubCell"/>
</dbReference>
<reference evidence="12 14" key="2">
    <citation type="submission" date="2018-11" db="EMBL/GenBank/DDBJ databases">
        <authorList>
            <consortium name="Pathogen Informatics"/>
        </authorList>
    </citation>
    <scope>NUCLEOTIDE SEQUENCE [LARGE SCALE GENOMIC DNA]</scope>
</reference>
<comment type="similarity">
    <text evidence="3">Belongs to the BLM10 family.</text>
</comment>
<evidence type="ECO:0000256" key="3">
    <source>
        <dbReference type="ARBA" id="ARBA00005739"/>
    </source>
</evidence>
<dbReference type="Pfam" id="PF23096">
    <property type="entry name" value="HEAT_PSME4"/>
    <property type="match status" value="2"/>
</dbReference>
<evidence type="ECO:0000313" key="14">
    <source>
        <dbReference type="Proteomes" id="UP000274756"/>
    </source>
</evidence>
<keyword evidence="6" id="KW-0227">DNA damage</keyword>
<dbReference type="GO" id="GO:0005829">
    <property type="term" value="C:cytosol"/>
    <property type="evidence" value="ECO:0007669"/>
    <property type="project" value="TreeGrafter"/>
</dbReference>
<evidence type="ECO:0000256" key="8">
    <source>
        <dbReference type="ARBA" id="ARBA00023242"/>
    </source>
</evidence>
<dbReference type="InterPro" id="IPR016024">
    <property type="entry name" value="ARM-type_fold"/>
</dbReference>
<gene>
    <name evidence="12" type="ORF">DME_LOCUS4662</name>
</gene>
<sequence>MFSTLFELFRRWIAVIPLMITLQVMLKRKLMKMMNNQCQKLKAMYFEFLIFYFPLSYMYMFYELDPEEEEEEDSLSPWLKEYWQLKFLPYYDEIEKEANEYFRYISFYSCRFSKADYISLAEFLYACLTMKGADFRIVKNSALCLAALLKKDLISHSDLQLGWRRLYEIYVEVAYKNLEGDGILLLPEELKGSLELVIARCRLFFTHDATREILDEVRPYMCPWDESMHRALTIFYLFLPTCLDHNLHDKYGARLWFEEMWHWFTKFEVNAIYEQRIESILSRLTRECPGYVDWSDKYDVIMTRVLRSFNLEVGQERVKAGSAVTSFNLDIAASWIAYMLGGPNDGIQSHLTVLLRSLETYLYPSNYVHGSAAILGFLKKLSNAVCGRVNRERYRKKNLHPQVPPNLRLTNAQLDTFVESMLPCARLAVFSKYKPEYGPTIMHSLDNSLCALVGIAVALVRDDSNLGNRKRGNLETMEELSGKPYRGHAISLMNAIIPGLDGNNIPKMMVAFQVLHLLLTMVPIVDCSDAVHLRDDLNEEEKEVCSATANFDTIIQSLIEKMFEMIDKLISTIPQASTNLSESETYERFLNLFSNKLKMLISDDTYEEEELDSTIMWYLTLGSKLFAATGPHLLQHKNRVLDLLRLILPLKSRSACEVSRNALFRLLYSLCNICLSRTKTCEDLDKPLEKYLPIRHWAKIVDKRTLKVNFHVPSDEELAFVNEILEEFFFPELEKLKNVEALSKGDLLKSLEIVCSALEGVLALVPPLDGTPLIWKEHPIKFYLFECVTAPSRIDHFSVKVKDGLNLRNVVLERITAVADYLLQFRESETKPLRVIVGILHIILFTKGLDKKRLLWRSGFYFNDKYLQVVKLLFRLSTSTYSLVRTSAQRVLDSYLQMTPYSYCYILDDILALLRNSPQVSHEQMKGALYILLNGKRAAICVRQNWETLFKIWPALVEAQHSEKPSVIQLLEFAQNTVVDNFESFQINFKFLDNTVDAAKNLYKNGCNNSVHSPAWPMPDENEIQLAILAEEELSREKRRLYYALCEKLIALSTDTTLHWRHVDMAQSFLSILIRRDVPYPDEAIKLFVRLLIDDKIKTRRMATGLVGAWLRINKQKAVKVIYDVDPPSNLGPGSNWPIFSCMILKKFHAMLKSGTIDVFTQKYTGALTFGQIYAAPSKQEAANRGLDQLNETERTILQFFNDDEFCSKFCNYMSVEEKKDDDGFNAGEQRFASEIIAGLVIGSKLWRYEKLVSMWKWLTPFITNCLESIKNEFVKDWGTSIATVFGAVDPTILHWYIEILFAVANKPTETSFHSAVRLYFVQGALNQCEWRVMELWHRLIKLCYEEMTESYQNLRERIGSCLSTILWFDLDGVFVDKSVPPKFRPPRVSDMMACINTMIESLWSEVAEAKGCDEKQENNDSHKFNCDENGRKKRVKFAFFQAISVLKTTLSYLAAHWIHSFTSLPLPIFNILPLLMHFENETSDEELKASCHCQLHAGLATAFISADNALMIIGGITELSCSSSSWWKAKVSLCKYLQVAIFSNMFVFMAHRPALQNVLSILIKDARLEVRDIAAETLSGFFHCCFFDVQNELIEEFHAWSKSEDTVTRHAGVLALAAIVQAFPYSVPSFLPGVLMLLCPHATDDQPIKGTVKKALNEFKRTHQDCWHEHKTQFSEDQLSILTDLLVSHTYYV</sequence>
<dbReference type="AlphaFoldDB" id="A0A158Q2K1"/>
<evidence type="ECO:0000256" key="5">
    <source>
        <dbReference type="ARBA" id="ARBA00022737"/>
    </source>
</evidence>
<evidence type="ECO:0000256" key="7">
    <source>
        <dbReference type="ARBA" id="ARBA00023204"/>
    </source>
</evidence>
<evidence type="ECO:0000313" key="15">
    <source>
        <dbReference type="WBParaSite" id="DME_0000030201-mRNA-1"/>
    </source>
</evidence>